<dbReference type="Proteomes" id="UP000784880">
    <property type="component" value="Unassembled WGS sequence"/>
</dbReference>
<comment type="caution">
    <text evidence="3">The sequence shown here is derived from an EMBL/GenBank/DDBJ whole genome shotgun (WGS) entry which is preliminary data.</text>
</comment>
<dbReference type="RefSeq" id="WP_217069624.1">
    <property type="nucleotide sequence ID" value="NZ_JAHQCS010000185.1"/>
</dbReference>
<proteinExistence type="predicted"/>
<dbReference type="EMBL" id="JAHQCS010000185">
    <property type="protein sequence ID" value="MBU9714799.1"/>
    <property type="molecule type" value="Genomic_DNA"/>
</dbReference>
<dbReference type="Pfam" id="PF02829">
    <property type="entry name" value="3H"/>
    <property type="match status" value="1"/>
</dbReference>
<feature type="domain" description="3H" evidence="1">
    <location>
        <begin position="80"/>
        <end position="176"/>
    </location>
</feature>
<organism evidence="3 4">
    <name type="scientific">Evansella tamaricis</name>
    <dbReference type="NCBI Taxonomy" id="2069301"/>
    <lineage>
        <taxon>Bacteria</taxon>
        <taxon>Bacillati</taxon>
        <taxon>Bacillota</taxon>
        <taxon>Bacilli</taxon>
        <taxon>Bacillales</taxon>
        <taxon>Bacillaceae</taxon>
        <taxon>Evansella</taxon>
    </lineage>
</organism>
<dbReference type="Pfam" id="PF08279">
    <property type="entry name" value="HTH_11"/>
    <property type="match status" value="1"/>
</dbReference>
<dbReference type="PANTHER" id="PTHR40068">
    <property type="entry name" value="TRANSCRIPTION REPRESSOR NIAR-RELATED"/>
    <property type="match status" value="1"/>
</dbReference>
<evidence type="ECO:0000259" key="1">
    <source>
        <dbReference type="Pfam" id="PF02829"/>
    </source>
</evidence>
<feature type="domain" description="Helix-turn-helix type 11" evidence="2">
    <location>
        <begin position="12"/>
        <end position="64"/>
    </location>
</feature>
<dbReference type="PIRSF" id="PIRSF037847">
    <property type="entry name" value="NiaR"/>
    <property type="match status" value="1"/>
</dbReference>
<evidence type="ECO:0000313" key="4">
    <source>
        <dbReference type="Proteomes" id="UP000784880"/>
    </source>
</evidence>
<dbReference type="InterPro" id="IPR004173">
    <property type="entry name" value="3H_domain"/>
</dbReference>
<name>A0ABS6JM97_9BACI</name>
<evidence type="ECO:0000313" key="3">
    <source>
        <dbReference type="EMBL" id="MBU9714799.1"/>
    </source>
</evidence>
<sequence>MTDRRKWLGEERREKIMNLLEQTPSPLTGAVLSETLNVSRQVIVQDISLLKARNYPILATSQGYVLSKDKLTIQPYTRVVTCCHNSERTEEELLLLVDHGITVKDVKVKHPVYGDISSPVMVSNRKEVYQFLKKIKDTRAPYLLELTNGVHLHTLEGKSEDDLNDAIAALSEAGILIQEEKVK</sequence>
<dbReference type="PANTHER" id="PTHR40068:SF1">
    <property type="entry name" value="TRANSCRIPTION REPRESSOR NIAR-RELATED"/>
    <property type="match status" value="1"/>
</dbReference>
<dbReference type="InterPro" id="IPR013196">
    <property type="entry name" value="HTH_11"/>
</dbReference>
<evidence type="ECO:0000259" key="2">
    <source>
        <dbReference type="Pfam" id="PF08279"/>
    </source>
</evidence>
<accession>A0ABS6JM97</accession>
<reference evidence="3 4" key="1">
    <citation type="submission" date="2021-06" db="EMBL/GenBank/DDBJ databases">
        <title>Bacillus sp. RD4P76, an endophyte from a halophyte.</title>
        <authorList>
            <person name="Sun J.-Q."/>
        </authorList>
    </citation>
    <scope>NUCLEOTIDE SEQUENCE [LARGE SCALE GENOMIC DNA]</scope>
    <source>
        <strain evidence="3 4">CGMCC 1.15917</strain>
    </source>
</reference>
<protein>
    <submittedName>
        <fullName evidence="3">Transcription repressor NadR</fullName>
    </submittedName>
</protein>
<keyword evidence="4" id="KW-1185">Reference proteome</keyword>
<dbReference type="InterPro" id="IPR026043">
    <property type="entry name" value="NadR"/>
</dbReference>
<gene>
    <name evidence="3" type="ORF">KS419_23930</name>
</gene>